<keyword evidence="2" id="KW-1185">Reference proteome</keyword>
<dbReference type="InParanoid" id="A0A7J6J6F3"/>
<evidence type="ECO:0000313" key="2">
    <source>
        <dbReference type="Proteomes" id="UP000011096"/>
    </source>
</evidence>
<dbReference type="EMBL" id="ANPB02000004">
    <property type="protein sequence ID" value="KAF4484098.1"/>
    <property type="molecule type" value="Genomic_DNA"/>
</dbReference>
<dbReference type="AlphaFoldDB" id="A0A7J6J6F3"/>
<evidence type="ECO:0000313" key="1">
    <source>
        <dbReference type="EMBL" id="KAF4484098.1"/>
    </source>
</evidence>
<name>A0A7J6J6F3_COLFN</name>
<dbReference type="Proteomes" id="UP000011096">
    <property type="component" value="Unassembled WGS sequence"/>
</dbReference>
<reference evidence="1 2" key="2">
    <citation type="submission" date="2020-04" db="EMBL/GenBank/DDBJ databases">
        <title>Genome sequencing and assembly of multiple isolates from the Colletotrichum gloeosporioides species complex.</title>
        <authorList>
            <person name="Gan P."/>
            <person name="Shirasu K."/>
        </authorList>
    </citation>
    <scope>NUCLEOTIDE SEQUENCE [LARGE SCALE GENOMIC DNA]</scope>
    <source>
        <strain evidence="1 2">Nara gc5</strain>
    </source>
</reference>
<dbReference type="RefSeq" id="XP_066008660.1">
    <property type="nucleotide sequence ID" value="XM_066152001.1"/>
</dbReference>
<organism evidence="1 2">
    <name type="scientific">Colletotrichum fructicola (strain Nara gc5)</name>
    <name type="common">Anthracnose fungus</name>
    <name type="synonym">Colletotrichum gloeosporioides (strain Nara gc5)</name>
    <dbReference type="NCBI Taxonomy" id="1213859"/>
    <lineage>
        <taxon>Eukaryota</taxon>
        <taxon>Fungi</taxon>
        <taxon>Dikarya</taxon>
        <taxon>Ascomycota</taxon>
        <taxon>Pezizomycotina</taxon>
        <taxon>Sordariomycetes</taxon>
        <taxon>Hypocreomycetidae</taxon>
        <taxon>Glomerellales</taxon>
        <taxon>Glomerellaceae</taxon>
        <taxon>Colletotrichum</taxon>
        <taxon>Colletotrichum gloeosporioides species complex</taxon>
    </lineage>
</organism>
<dbReference type="GeneID" id="90979994"/>
<reference evidence="1 2" key="1">
    <citation type="submission" date="2012-08" db="EMBL/GenBank/DDBJ databases">
        <authorList>
            <person name="Gan P.H.P."/>
            <person name="Ikeda K."/>
            <person name="Irieda H."/>
            <person name="Narusaka M."/>
            <person name="O'Connell R.J."/>
            <person name="Narusaka Y."/>
            <person name="Takano Y."/>
            <person name="Kubo Y."/>
            <person name="Shirasu K."/>
        </authorList>
    </citation>
    <scope>NUCLEOTIDE SEQUENCE [LARGE SCALE GENOMIC DNA]</scope>
    <source>
        <strain evidence="1 2">Nara gc5</strain>
    </source>
</reference>
<protein>
    <submittedName>
        <fullName evidence="1">Uncharacterized protein</fullName>
    </submittedName>
</protein>
<gene>
    <name evidence="1" type="ORF">CGGC5_v008339</name>
</gene>
<comment type="caution">
    <text evidence="1">The sequence shown here is derived from an EMBL/GenBank/DDBJ whole genome shotgun (WGS) entry which is preliminary data.</text>
</comment>
<sequence>MSLGSIHGTRCSGQMTVFFAKTARIWIARLSIKVAPQLTYVTGSPLSSKIFCAIRCSTGREPGPSSGGIFDDGNSGNKPRKRIIIGVVGNNNLGVWEGRLKLRFLRVVAGGQAQFSRRRFAGQELRKRSSDVAMVEFGCLLRRPGIMGDVPTSIVLIEFPVATSKQ</sequence>
<proteinExistence type="predicted"/>
<accession>A0A7J6J6F3</accession>